<dbReference type="GO" id="GO:0005524">
    <property type="term" value="F:ATP binding"/>
    <property type="evidence" value="ECO:0007669"/>
    <property type="project" value="UniProtKB-KW"/>
</dbReference>
<keyword evidence="6" id="KW-1185">Reference proteome</keyword>
<evidence type="ECO:0000313" key="5">
    <source>
        <dbReference type="EMBL" id="GBG31580.1"/>
    </source>
</evidence>
<keyword evidence="5" id="KW-0647">Proteasome</keyword>
<dbReference type="GO" id="GO:0016887">
    <property type="term" value="F:ATP hydrolysis activity"/>
    <property type="evidence" value="ECO:0007669"/>
    <property type="project" value="InterPro"/>
</dbReference>
<dbReference type="Pfam" id="PF00004">
    <property type="entry name" value="AAA"/>
    <property type="match status" value="1"/>
</dbReference>
<gene>
    <name evidence="5" type="ORF">FCC1311_078042</name>
</gene>
<proteinExistence type="predicted"/>
<evidence type="ECO:0000256" key="3">
    <source>
        <dbReference type="ARBA" id="ARBA00023054"/>
    </source>
</evidence>
<dbReference type="InterPro" id="IPR003593">
    <property type="entry name" value="AAA+_ATPase"/>
</dbReference>
<protein>
    <submittedName>
        <fullName evidence="5">26S proteasome regulatory subunit 8-like</fullName>
    </submittedName>
</protein>
<dbReference type="SUPFAM" id="SSF52540">
    <property type="entry name" value="P-loop containing nucleoside triphosphate hydrolases"/>
    <property type="match status" value="1"/>
</dbReference>
<dbReference type="PANTHER" id="PTHR23077:SF117">
    <property type="entry name" value="AAA+ ATPASE DOMAIN-CONTAINING PROTEIN"/>
    <property type="match status" value="1"/>
</dbReference>
<dbReference type="InterPro" id="IPR027417">
    <property type="entry name" value="P-loop_NTPase"/>
</dbReference>
<dbReference type="Gene3D" id="1.10.8.60">
    <property type="match status" value="1"/>
</dbReference>
<dbReference type="SMART" id="SM00382">
    <property type="entry name" value="AAA"/>
    <property type="match status" value="1"/>
</dbReference>
<feature type="domain" description="AAA+ ATPase" evidence="4">
    <location>
        <begin position="247"/>
        <end position="389"/>
    </location>
</feature>
<dbReference type="Proteomes" id="UP000241890">
    <property type="component" value="Unassembled WGS sequence"/>
</dbReference>
<accession>A0A2R5GL30</accession>
<dbReference type="PANTHER" id="PTHR23077">
    <property type="entry name" value="AAA-FAMILY ATPASE"/>
    <property type="match status" value="1"/>
</dbReference>
<keyword evidence="1" id="KW-0547">Nucleotide-binding</keyword>
<name>A0A2R5GL30_9STRA</name>
<evidence type="ECO:0000259" key="4">
    <source>
        <dbReference type="SMART" id="SM00382"/>
    </source>
</evidence>
<dbReference type="InParanoid" id="A0A2R5GL30"/>
<dbReference type="EMBL" id="BEYU01000100">
    <property type="protein sequence ID" value="GBG31580.1"/>
    <property type="molecule type" value="Genomic_DNA"/>
</dbReference>
<sequence length="468" mass="50867">MEAARARLRLERWANGGRAPAQLLHVARVHPETARRLLDEDHAARRELCDTSGDDGGNDLEDKEDLVDEDLAVKGLDKGLEAPSGAVLLFKTTEKTLLENENPPATACSLVLDENVPERTIVEEAAAMHLDLDDLVFGKAMKSLLSDLEELTIDSLAECTAGFVAGDFALLARSWDPQRESVETMLVRAASTRPRALASAGDIQEAQRAANALPELAGYKEVRERLRQLIQWQWLQPDSSRRLGAQSPTGILLHGPSGCGKTLLAHKLGQMAACNFVSVKSSDLVSKYVGESERLIRDLFARARRAAPCILFFDELDSIATRRDLGTGGLQQTSAASNRVLGTFLNELDGIDTQQGLLVLGACSRADALDAALLRPGRLGTAVHVPLPNEEDRRAIFHTMRTPWAPGVDLDLLAQELEGYSCAEVRAVNTEAVLAAMRASSNPGDPLALEVTRKHIEFALERVQALRA</sequence>
<keyword evidence="3" id="KW-0175">Coiled coil</keyword>
<evidence type="ECO:0000313" key="6">
    <source>
        <dbReference type="Proteomes" id="UP000241890"/>
    </source>
</evidence>
<evidence type="ECO:0000256" key="1">
    <source>
        <dbReference type="ARBA" id="ARBA00022741"/>
    </source>
</evidence>
<comment type="caution">
    <text evidence="5">The sequence shown here is derived from an EMBL/GenBank/DDBJ whole genome shotgun (WGS) entry which is preliminary data.</text>
</comment>
<evidence type="ECO:0000256" key="2">
    <source>
        <dbReference type="ARBA" id="ARBA00022840"/>
    </source>
</evidence>
<dbReference type="Gene3D" id="3.40.50.300">
    <property type="entry name" value="P-loop containing nucleotide triphosphate hydrolases"/>
    <property type="match status" value="1"/>
</dbReference>
<dbReference type="AlphaFoldDB" id="A0A2R5GL30"/>
<reference evidence="5 6" key="1">
    <citation type="submission" date="2017-12" db="EMBL/GenBank/DDBJ databases">
        <title>Sequencing, de novo assembly and annotation of complete genome of a new Thraustochytrid species, strain FCC1311.</title>
        <authorList>
            <person name="Sedici K."/>
            <person name="Godart F."/>
            <person name="Aiese Cigliano R."/>
            <person name="Sanseverino W."/>
            <person name="Barakat M."/>
            <person name="Ortet P."/>
            <person name="Marechal E."/>
            <person name="Cagnac O."/>
            <person name="Amato A."/>
        </authorList>
    </citation>
    <scope>NUCLEOTIDE SEQUENCE [LARGE SCALE GENOMIC DNA]</scope>
</reference>
<dbReference type="InterPro" id="IPR003959">
    <property type="entry name" value="ATPase_AAA_core"/>
</dbReference>
<dbReference type="GO" id="GO:0000502">
    <property type="term" value="C:proteasome complex"/>
    <property type="evidence" value="ECO:0007669"/>
    <property type="project" value="UniProtKB-KW"/>
</dbReference>
<keyword evidence="2" id="KW-0067">ATP-binding</keyword>
<organism evidence="5 6">
    <name type="scientific">Hondaea fermentalgiana</name>
    <dbReference type="NCBI Taxonomy" id="2315210"/>
    <lineage>
        <taxon>Eukaryota</taxon>
        <taxon>Sar</taxon>
        <taxon>Stramenopiles</taxon>
        <taxon>Bigyra</taxon>
        <taxon>Labyrinthulomycetes</taxon>
        <taxon>Thraustochytrida</taxon>
        <taxon>Thraustochytriidae</taxon>
        <taxon>Hondaea</taxon>
    </lineage>
</organism>
<dbReference type="InterPro" id="IPR050168">
    <property type="entry name" value="AAA_ATPase_domain"/>
</dbReference>
<dbReference type="FunFam" id="3.40.50.300:FF:001025">
    <property type="entry name" value="ATPase family, AAA domain-containing 2B"/>
    <property type="match status" value="1"/>
</dbReference>
<dbReference type="OrthoDB" id="5421at2759"/>